<dbReference type="GO" id="GO:0004803">
    <property type="term" value="F:transposase activity"/>
    <property type="evidence" value="ECO:0007669"/>
    <property type="project" value="InterPro"/>
</dbReference>
<dbReference type="GO" id="GO:0006313">
    <property type="term" value="P:DNA transposition"/>
    <property type="evidence" value="ECO:0007669"/>
    <property type="project" value="InterPro"/>
</dbReference>
<proteinExistence type="predicted"/>
<evidence type="ECO:0000313" key="2">
    <source>
        <dbReference type="EMBL" id="MBB4861060.1"/>
    </source>
</evidence>
<dbReference type="PANTHER" id="PTHR33055">
    <property type="entry name" value="TRANSPOSASE FOR INSERTION SEQUENCE ELEMENT IS1111A"/>
    <property type="match status" value="1"/>
</dbReference>
<feature type="domain" description="Transposase IS116/IS110/IS902 C-terminal" evidence="1">
    <location>
        <begin position="180"/>
        <end position="249"/>
    </location>
</feature>
<dbReference type="NCBIfam" id="NF033542">
    <property type="entry name" value="transpos_IS110"/>
    <property type="match status" value="1"/>
</dbReference>
<dbReference type="Pfam" id="PF02371">
    <property type="entry name" value="Transposase_20"/>
    <property type="match status" value="1"/>
</dbReference>
<dbReference type="AlphaFoldDB" id="A0A7W7KEJ9"/>
<dbReference type="GO" id="GO:0003677">
    <property type="term" value="F:DNA binding"/>
    <property type="evidence" value="ECO:0007669"/>
    <property type="project" value="InterPro"/>
</dbReference>
<protein>
    <submittedName>
        <fullName evidence="2">Transposase</fullName>
    </submittedName>
</protein>
<dbReference type="InterPro" id="IPR047650">
    <property type="entry name" value="Transpos_IS110"/>
</dbReference>
<organism evidence="2 3">
    <name type="scientific">Novosphingobium chloroacetimidivorans</name>
    <dbReference type="NCBI Taxonomy" id="1428314"/>
    <lineage>
        <taxon>Bacteria</taxon>
        <taxon>Pseudomonadati</taxon>
        <taxon>Pseudomonadota</taxon>
        <taxon>Alphaproteobacteria</taxon>
        <taxon>Sphingomonadales</taxon>
        <taxon>Sphingomonadaceae</taxon>
        <taxon>Novosphingobium</taxon>
    </lineage>
</organism>
<evidence type="ECO:0000259" key="1">
    <source>
        <dbReference type="Pfam" id="PF02371"/>
    </source>
</evidence>
<gene>
    <name evidence="2" type="ORF">HNO88_004408</name>
</gene>
<dbReference type="Proteomes" id="UP000555448">
    <property type="component" value="Unassembled WGS sequence"/>
</dbReference>
<evidence type="ECO:0000313" key="3">
    <source>
        <dbReference type="Proteomes" id="UP000555448"/>
    </source>
</evidence>
<name>A0A7W7KEJ9_9SPHN</name>
<sequence length="295" mass="33081">MIDSVAELPACVDAMEACCGDDRLERLFAAHRHEIRLVSPEYMRPYIRARINDDRDAERIAEAASRPINYFCKLKTQEQLDIQTLHRVRSRLVAERRSLMSQLRAILLERGTIFPVGRRKLELGIDATLADEDTTLSACLRQLVGELRAEWREPRCEDWSSEQRVHRVGSQRCGCAPAHAHPGMGFLNATALVPTVDDTGSFAKARDLGAWLGLVPRQHTAGGKPRLLGISKRGNTYFRTLLIHGDRAALPSLLQSEPPLGCWSKGMIKRGVHRITIVVALANKLARIVWLALRD</sequence>
<dbReference type="RefSeq" id="WP_246382281.1">
    <property type="nucleotide sequence ID" value="NZ_JACHLR010000050.1"/>
</dbReference>
<dbReference type="EMBL" id="JACHLR010000050">
    <property type="protein sequence ID" value="MBB4861060.1"/>
    <property type="molecule type" value="Genomic_DNA"/>
</dbReference>
<dbReference type="PANTHER" id="PTHR33055:SF3">
    <property type="entry name" value="PUTATIVE TRANSPOSASE FOR IS117-RELATED"/>
    <property type="match status" value="1"/>
</dbReference>
<comment type="caution">
    <text evidence="2">The sequence shown here is derived from an EMBL/GenBank/DDBJ whole genome shotgun (WGS) entry which is preliminary data.</text>
</comment>
<keyword evidence="3" id="KW-1185">Reference proteome</keyword>
<reference evidence="2 3" key="1">
    <citation type="submission" date="2020-08" db="EMBL/GenBank/DDBJ databases">
        <title>Functional genomics of gut bacteria from endangered species of beetles.</title>
        <authorList>
            <person name="Carlos-Shanley C."/>
        </authorList>
    </citation>
    <scope>NUCLEOTIDE SEQUENCE [LARGE SCALE GENOMIC DNA]</scope>
    <source>
        <strain evidence="2 3">S00245</strain>
    </source>
</reference>
<dbReference type="InterPro" id="IPR003346">
    <property type="entry name" value="Transposase_20"/>
</dbReference>
<accession>A0A7W7KEJ9</accession>